<sequence>VLVQVAVGFFALLPYCIVYILTLNTSLNSDPVVKAEIQLSSNITLVIYFSYFANPFYIYMCTSERFRRQFIYVLSKIYWNRCKGGPRIINNQVMPHI</sequence>
<protein>
    <recommendedName>
        <fullName evidence="4">G-protein coupled receptors family 1 profile domain-containing protein</fullName>
    </recommendedName>
</protein>
<dbReference type="Proteomes" id="UP000663844">
    <property type="component" value="Unassembled WGS sequence"/>
</dbReference>
<accession>A0A819UNB1</accession>
<keyword evidence="1" id="KW-0472">Membrane</keyword>
<comment type="caution">
    <text evidence="2">The sequence shown here is derived from an EMBL/GenBank/DDBJ whole genome shotgun (WGS) entry which is preliminary data.</text>
</comment>
<proteinExistence type="predicted"/>
<keyword evidence="1" id="KW-1133">Transmembrane helix</keyword>
<evidence type="ECO:0000256" key="1">
    <source>
        <dbReference type="SAM" id="Phobius"/>
    </source>
</evidence>
<evidence type="ECO:0000313" key="3">
    <source>
        <dbReference type="Proteomes" id="UP000663844"/>
    </source>
</evidence>
<evidence type="ECO:0008006" key="4">
    <source>
        <dbReference type="Google" id="ProtNLM"/>
    </source>
</evidence>
<feature type="transmembrane region" description="Helical" evidence="1">
    <location>
        <begin position="39"/>
        <end position="60"/>
    </location>
</feature>
<dbReference type="AlphaFoldDB" id="A0A819UNB1"/>
<keyword evidence="1" id="KW-0812">Transmembrane</keyword>
<dbReference type="EMBL" id="CAJOAZ010005387">
    <property type="protein sequence ID" value="CAF4098084.1"/>
    <property type="molecule type" value="Genomic_DNA"/>
</dbReference>
<gene>
    <name evidence="2" type="ORF">OXD698_LOCUS35273</name>
</gene>
<organism evidence="2 3">
    <name type="scientific">Adineta steineri</name>
    <dbReference type="NCBI Taxonomy" id="433720"/>
    <lineage>
        <taxon>Eukaryota</taxon>
        <taxon>Metazoa</taxon>
        <taxon>Spiralia</taxon>
        <taxon>Gnathifera</taxon>
        <taxon>Rotifera</taxon>
        <taxon>Eurotatoria</taxon>
        <taxon>Bdelloidea</taxon>
        <taxon>Adinetida</taxon>
        <taxon>Adinetidae</taxon>
        <taxon>Adineta</taxon>
    </lineage>
</organism>
<evidence type="ECO:0000313" key="2">
    <source>
        <dbReference type="EMBL" id="CAF4098084.1"/>
    </source>
</evidence>
<dbReference type="Gene3D" id="1.20.1070.10">
    <property type="entry name" value="Rhodopsin 7-helix transmembrane proteins"/>
    <property type="match status" value="1"/>
</dbReference>
<feature type="transmembrane region" description="Helical" evidence="1">
    <location>
        <begin position="6"/>
        <end position="27"/>
    </location>
</feature>
<reference evidence="2" key="1">
    <citation type="submission" date="2021-02" db="EMBL/GenBank/DDBJ databases">
        <authorList>
            <person name="Nowell W R."/>
        </authorList>
    </citation>
    <scope>NUCLEOTIDE SEQUENCE</scope>
</reference>
<feature type="non-terminal residue" evidence="2">
    <location>
        <position position="1"/>
    </location>
</feature>
<name>A0A819UNB1_9BILA</name>